<name>A0A2G5DKQ6_AQUCA</name>
<dbReference type="Proteomes" id="UP000230069">
    <property type="component" value="Unassembled WGS sequence"/>
</dbReference>
<sequence>MSPFMLLFTSFMQFDVTPITNSFMISAITFSIDSHFSLSFHPFPPTSAPCLLPLCSSFPGFPRPSSNLLCLLHPCSRSVA</sequence>
<proteinExistence type="predicted"/>
<keyword evidence="2" id="KW-1185">Reference proteome</keyword>
<accession>A0A2G5DKQ6</accession>
<organism evidence="1 2">
    <name type="scientific">Aquilegia coerulea</name>
    <name type="common">Rocky mountain columbine</name>
    <dbReference type="NCBI Taxonomy" id="218851"/>
    <lineage>
        <taxon>Eukaryota</taxon>
        <taxon>Viridiplantae</taxon>
        <taxon>Streptophyta</taxon>
        <taxon>Embryophyta</taxon>
        <taxon>Tracheophyta</taxon>
        <taxon>Spermatophyta</taxon>
        <taxon>Magnoliopsida</taxon>
        <taxon>Ranunculales</taxon>
        <taxon>Ranunculaceae</taxon>
        <taxon>Thalictroideae</taxon>
        <taxon>Aquilegia</taxon>
    </lineage>
</organism>
<dbReference type="InParanoid" id="A0A2G5DKQ6"/>
<reference evidence="1 2" key="1">
    <citation type="submission" date="2017-09" db="EMBL/GenBank/DDBJ databases">
        <title>WGS assembly of Aquilegia coerulea Goldsmith.</title>
        <authorList>
            <person name="Hodges S."/>
            <person name="Kramer E."/>
            <person name="Nordborg M."/>
            <person name="Tomkins J."/>
            <person name="Borevitz J."/>
            <person name="Derieg N."/>
            <person name="Yan J."/>
            <person name="Mihaltcheva S."/>
            <person name="Hayes R.D."/>
            <person name="Rokhsar D."/>
        </authorList>
    </citation>
    <scope>NUCLEOTIDE SEQUENCE [LARGE SCALE GENOMIC DNA]</scope>
    <source>
        <strain evidence="2">cv. Goldsmith</strain>
    </source>
</reference>
<gene>
    <name evidence="1" type="ORF">AQUCO_01800248v1</name>
</gene>
<protein>
    <submittedName>
        <fullName evidence="1">Uncharacterized protein</fullName>
    </submittedName>
</protein>
<dbReference type="AlphaFoldDB" id="A0A2G5DKQ6"/>
<dbReference type="EMBL" id="KZ305035">
    <property type="protein sequence ID" value="PIA44066.1"/>
    <property type="molecule type" value="Genomic_DNA"/>
</dbReference>
<evidence type="ECO:0000313" key="1">
    <source>
        <dbReference type="EMBL" id="PIA44066.1"/>
    </source>
</evidence>
<evidence type="ECO:0000313" key="2">
    <source>
        <dbReference type="Proteomes" id="UP000230069"/>
    </source>
</evidence>